<evidence type="ECO:0000313" key="2">
    <source>
        <dbReference type="Proteomes" id="UP000754495"/>
    </source>
</evidence>
<dbReference type="Proteomes" id="UP000754495">
    <property type="component" value="Unassembled WGS sequence"/>
</dbReference>
<evidence type="ECO:0000313" key="1">
    <source>
        <dbReference type="EMBL" id="NIH80972.1"/>
    </source>
</evidence>
<comment type="caution">
    <text evidence="1">The sequence shown here is derived from an EMBL/GenBank/DDBJ whole genome shotgun (WGS) entry which is preliminary data.</text>
</comment>
<reference evidence="1 2" key="1">
    <citation type="submission" date="2020-03" db="EMBL/GenBank/DDBJ databases">
        <title>Sequencing the genomes of 1000 actinobacteria strains.</title>
        <authorList>
            <person name="Klenk H.-P."/>
        </authorList>
    </citation>
    <scope>NUCLEOTIDE SEQUENCE [LARGE SCALE GENOMIC DNA]</scope>
    <source>
        <strain evidence="1 2">DSM 45668</strain>
    </source>
</reference>
<name>A0ABX0SVH3_9PSEU</name>
<protein>
    <submittedName>
        <fullName evidence="1">Uncharacterized protein</fullName>
    </submittedName>
</protein>
<gene>
    <name evidence="1" type="ORF">FHX46_003502</name>
</gene>
<dbReference type="RefSeq" id="WP_167116026.1">
    <property type="nucleotide sequence ID" value="NZ_JAANOU010000001.1"/>
</dbReference>
<organism evidence="1 2">
    <name type="scientific">Amycolatopsis viridis</name>
    <dbReference type="NCBI Taxonomy" id="185678"/>
    <lineage>
        <taxon>Bacteria</taxon>
        <taxon>Bacillati</taxon>
        <taxon>Actinomycetota</taxon>
        <taxon>Actinomycetes</taxon>
        <taxon>Pseudonocardiales</taxon>
        <taxon>Pseudonocardiaceae</taxon>
        <taxon>Amycolatopsis</taxon>
    </lineage>
</organism>
<accession>A0ABX0SVH3</accession>
<sequence length="94" mass="10765">MNGRIQVRVRDGIAVARCYRRTVCGCGRRQRRLQVFGTPLHDATGVVRPRRDLRRVFRAQARAWQPDRTCDVCARRTSRSPAFGAPKRSNVTTL</sequence>
<proteinExistence type="predicted"/>
<dbReference type="EMBL" id="JAANOU010000001">
    <property type="protein sequence ID" value="NIH80972.1"/>
    <property type="molecule type" value="Genomic_DNA"/>
</dbReference>
<keyword evidence="2" id="KW-1185">Reference proteome</keyword>